<feature type="transmembrane region" description="Helical" evidence="2">
    <location>
        <begin position="179"/>
        <end position="197"/>
    </location>
</feature>
<keyword evidence="2" id="KW-0472">Membrane</keyword>
<reference evidence="3" key="1">
    <citation type="submission" date="2018-05" db="EMBL/GenBank/DDBJ databases">
        <authorList>
            <person name="Lanie J.A."/>
            <person name="Ng W.-L."/>
            <person name="Kazmierczak K.M."/>
            <person name="Andrzejewski T.M."/>
            <person name="Davidsen T.M."/>
            <person name="Wayne K.J."/>
            <person name="Tettelin H."/>
            <person name="Glass J.I."/>
            <person name="Rusch D."/>
            <person name="Podicherti R."/>
            <person name="Tsui H.-C.T."/>
            <person name="Winkler M.E."/>
        </authorList>
    </citation>
    <scope>NUCLEOTIDE SEQUENCE</scope>
</reference>
<dbReference type="EMBL" id="UINC01015367">
    <property type="protein sequence ID" value="SVA64767.1"/>
    <property type="molecule type" value="Genomic_DNA"/>
</dbReference>
<name>A0A381XKR2_9ZZZZ</name>
<accession>A0A381XKR2</accession>
<dbReference type="GO" id="GO:0016020">
    <property type="term" value="C:membrane"/>
    <property type="evidence" value="ECO:0007669"/>
    <property type="project" value="InterPro"/>
</dbReference>
<dbReference type="InterPro" id="IPR048254">
    <property type="entry name" value="CDP_ALCOHOL_P_TRANSF_CS"/>
</dbReference>
<proteinExistence type="predicted"/>
<evidence type="ECO:0000256" key="2">
    <source>
        <dbReference type="SAM" id="Phobius"/>
    </source>
</evidence>
<dbReference type="Pfam" id="PF01066">
    <property type="entry name" value="CDP-OH_P_transf"/>
    <property type="match status" value="1"/>
</dbReference>
<keyword evidence="1" id="KW-0808">Transferase</keyword>
<gene>
    <name evidence="3" type="ORF">METZ01_LOCUS117621</name>
</gene>
<dbReference type="Gene3D" id="1.20.120.1760">
    <property type="match status" value="1"/>
</dbReference>
<organism evidence="3">
    <name type="scientific">marine metagenome</name>
    <dbReference type="NCBI Taxonomy" id="408172"/>
    <lineage>
        <taxon>unclassified sequences</taxon>
        <taxon>metagenomes</taxon>
        <taxon>ecological metagenomes</taxon>
    </lineage>
</organism>
<dbReference type="AlphaFoldDB" id="A0A381XKR2"/>
<evidence type="ECO:0000313" key="3">
    <source>
        <dbReference type="EMBL" id="SVA64767.1"/>
    </source>
</evidence>
<feature type="transmembrane region" description="Helical" evidence="2">
    <location>
        <begin position="109"/>
        <end position="132"/>
    </location>
</feature>
<feature type="transmembrane region" description="Helical" evidence="2">
    <location>
        <begin position="148"/>
        <end position="173"/>
    </location>
</feature>
<dbReference type="InterPro" id="IPR043130">
    <property type="entry name" value="CDP-OH_PTrfase_TM_dom"/>
</dbReference>
<dbReference type="InterPro" id="IPR000462">
    <property type="entry name" value="CDP-OH_P_trans"/>
</dbReference>
<protein>
    <recommendedName>
        <fullName evidence="4">CDP-alcohol phosphatidyltransferase</fullName>
    </recommendedName>
</protein>
<sequence>MIDSWMVRQFQPTLNQFALNWVPNWLRANAVTLIGFLIGLTVIPLLWEQFYLHALAVILMNRFLDGLDGAIARRDGISDLGGFLDISCDFIFYSAVVFGFALADPDRNALAASFLIFSFIGTGSSFLAYAIMASKRELRSISHGTKGFFYLGGLTEGFETILFMIVICLFPGWFVETAIFFGVLCWLTTLGRFTIAIQNLTD</sequence>
<keyword evidence="2" id="KW-0812">Transmembrane</keyword>
<feature type="transmembrane region" description="Helical" evidence="2">
    <location>
        <begin position="33"/>
        <end position="59"/>
    </location>
</feature>
<dbReference type="GO" id="GO:0008654">
    <property type="term" value="P:phospholipid biosynthetic process"/>
    <property type="evidence" value="ECO:0007669"/>
    <property type="project" value="InterPro"/>
</dbReference>
<feature type="transmembrane region" description="Helical" evidence="2">
    <location>
        <begin position="80"/>
        <end position="103"/>
    </location>
</feature>
<dbReference type="PROSITE" id="PS00379">
    <property type="entry name" value="CDP_ALCOHOL_P_TRANSF"/>
    <property type="match status" value="1"/>
</dbReference>
<keyword evidence="2" id="KW-1133">Transmembrane helix</keyword>
<evidence type="ECO:0000256" key="1">
    <source>
        <dbReference type="ARBA" id="ARBA00022679"/>
    </source>
</evidence>
<evidence type="ECO:0008006" key="4">
    <source>
        <dbReference type="Google" id="ProtNLM"/>
    </source>
</evidence>
<dbReference type="GO" id="GO:0016780">
    <property type="term" value="F:phosphotransferase activity, for other substituted phosphate groups"/>
    <property type="evidence" value="ECO:0007669"/>
    <property type="project" value="InterPro"/>
</dbReference>